<dbReference type="GO" id="GO:0008236">
    <property type="term" value="F:serine-type peptidase activity"/>
    <property type="evidence" value="ECO:0007669"/>
    <property type="project" value="UniProtKB-KW"/>
</dbReference>
<proteinExistence type="predicted"/>
<sequence length="244" mass="27246">MDQWHIITAAHCVTDNVTHEILDLPWTVVAGTVDLKNRGVAVYHDVHMVFIPKSFMANSPGDLNHDIAVLRLRRLLPLGIHPYLGSIQLPRADQYLPPENQTAVMSGFGTYNQARQLNGDVTSGPLSQFLRYAQGIINVPDAWGCEDFEVCVESMGKRQGYLQGTCYGDSGGPLYDEKTNILIGVISYFNYAACGDIARFTRVSAHLPFIADVIFNNFDVSVLWWRELLHNMEGMFPLLAVCDI</sequence>
<dbReference type="Pfam" id="PF00089">
    <property type="entry name" value="Trypsin"/>
    <property type="match status" value="1"/>
</dbReference>
<organism evidence="3 4">
    <name type="scientific">Trichogramma kaykai</name>
    <dbReference type="NCBI Taxonomy" id="54128"/>
    <lineage>
        <taxon>Eukaryota</taxon>
        <taxon>Metazoa</taxon>
        <taxon>Ecdysozoa</taxon>
        <taxon>Arthropoda</taxon>
        <taxon>Hexapoda</taxon>
        <taxon>Insecta</taxon>
        <taxon>Pterygota</taxon>
        <taxon>Neoptera</taxon>
        <taxon>Endopterygota</taxon>
        <taxon>Hymenoptera</taxon>
        <taxon>Apocrita</taxon>
        <taxon>Proctotrupomorpha</taxon>
        <taxon>Chalcidoidea</taxon>
        <taxon>Trichogrammatidae</taxon>
        <taxon>Trichogramma</taxon>
    </lineage>
</organism>
<dbReference type="InterPro" id="IPR018114">
    <property type="entry name" value="TRYPSIN_HIS"/>
</dbReference>
<dbReference type="InterPro" id="IPR033116">
    <property type="entry name" value="TRYPSIN_SER"/>
</dbReference>
<keyword evidence="4" id="KW-1185">Reference proteome</keyword>
<dbReference type="SMART" id="SM00020">
    <property type="entry name" value="Tryp_SPc"/>
    <property type="match status" value="1"/>
</dbReference>
<accession>A0ABD2WVV7</accession>
<dbReference type="EMBL" id="JBJJXI010000067">
    <property type="protein sequence ID" value="KAL3397112.1"/>
    <property type="molecule type" value="Genomic_DNA"/>
</dbReference>
<dbReference type="GO" id="GO:0006508">
    <property type="term" value="P:proteolysis"/>
    <property type="evidence" value="ECO:0007669"/>
    <property type="project" value="UniProtKB-KW"/>
</dbReference>
<dbReference type="InterPro" id="IPR051333">
    <property type="entry name" value="CLIP_Serine_Protease"/>
</dbReference>
<evidence type="ECO:0000313" key="4">
    <source>
        <dbReference type="Proteomes" id="UP001627154"/>
    </source>
</evidence>
<reference evidence="3 4" key="1">
    <citation type="journal article" date="2024" name="bioRxiv">
        <title>A reference genome for Trichogramma kaykai: A tiny desert-dwelling parasitoid wasp with competing sex-ratio distorters.</title>
        <authorList>
            <person name="Culotta J."/>
            <person name="Lindsey A.R."/>
        </authorList>
    </citation>
    <scope>NUCLEOTIDE SEQUENCE [LARGE SCALE GENOMIC DNA]</scope>
    <source>
        <strain evidence="3 4">KSX58</strain>
    </source>
</reference>
<dbReference type="SUPFAM" id="SSF50494">
    <property type="entry name" value="Trypsin-like serine proteases"/>
    <property type="match status" value="1"/>
</dbReference>
<feature type="domain" description="Peptidase S1" evidence="2">
    <location>
        <begin position="1"/>
        <end position="230"/>
    </location>
</feature>
<dbReference type="PROSITE" id="PS50240">
    <property type="entry name" value="TRYPSIN_DOM"/>
    <property type="match status" value="1"/>
</dbReference>
<dbReference type="Gene3D" id="2.40.10.10">
    <property type="entry name" value="Trypsin-like serine proteases"/>
    <property type="match status" value="1"/>
</dbReference>
<dbReference type="Proteomes" id="UP001627154">
    <property type="component" value="Unassembled WGS sequence"/>
</dbReference>
<dbReference type="InterPro" id="IPR001254">
    <property type="entry name" value="Trypsin_dom"/>
</dbReference>
<dbReference type="PANTHER" id="PTHR24260:SF136">
    <property type="entry name" value="GH08193P-RELATED"/>
    <property type="match status" value="1"/>
</dbReference>
<dbReference type="PROSITE" id="PS00135">
    <property type="entry name" value="TRYPSIN_SER"/>
    <property type="match status" value="1"/>
</dbReference>
<dbReference type="InterPro" id="IPR043504">
    <property type="entry name" value="Peptidase_S1_PA_chymotrypsin"/>
</dbReference>
<evidence type="ECO:0000259" key="2">
    <source>
        <dbReference type="PROSITE" id="PS50240"/>
    </source>
</evidence>
<gene>
    <name evidence="3" type="ORF">TKK_009139</name>
</gene>
<evidence type="ECO:0000256" key="1">
    <source>
        <dbReference type="RuleBase" id="RU363034"/>
    </source>
</evidence>
<keyword evidence="1" id="KW-0378">Hydrolase</keyword>
<comment type="caution">
    <text evidence="3">The sequence shown here is derived from an EMBL/GenBank/DDBJ whole genome shotgun (WGS) entry which is preliminary data.</text>
</comment>
<keyword evidence="1" id="KW-0645">Protease</keyword>
<evidence type="ECO:0000313" key="3">
    <source>
        <dbReference type="EMBL" id="KAL3397112.1"/>
    </source>
</evidence>
<keyword evidence="1" id="KW-0720">Serine protease</keyword>
<dbReference type="PROSITE" id="PS00134">
    <property type="entry name" value="TRYPSIN_HIS"/>
    <property type="match status" value="1"/>
</dbReference>
<protein>
    <recommendedName>
        <fullName evidence="2">Peptidase S1 domain-containing protein</fullName>
    </recommendedName>
</protein>
<name>A0ABD2WVV7_9HYME</name>
<dbReference type="AlphaFoldDB" id="A0ABD2WVV7"/>
<dbReference type="PANTHER" id="PTHR24260">
    <property type="match status" value="1"/>
</dbReference>
<dbReference type="InterPro" id="IPR009003">
    <property type="entry name" value="Peptidase_S1_PA"/>
</dbReference>